<dbReference type="Pfam" id="PF00294">
    <property type="entry name" value="PfkB"/>
    <property type="match status" value="1"/>
</dbReference>
<dbReference type="OrthoDB" id="9795789at2"/>
<reference evidence="4 5" key="1">
    <citation type="submission" date="2018-07" db="EMBL/GenBank/DDBJ databases">
        <title>Genomic Encyclopedia of Type Strains, Phase IV (KMG-IV): sequencing the most valuable type-strain genomes for metagenomic binning, comparative biology and taxonomic classification.</title>
        <authorList>
            <person name="Goeker M."/>
        </authorList>
    </citation>
    <scope>NUCLEOTIDE SEQUENCE [LARGE SCALE GENOMIC DNA]</scope>
    <source>
        <strain evidence="4 5">DSM 14364</strain>
    </source>
</reference>
<evidence type="ECO:0000313" key="4">
    <source>
        <dbReference type="EMBL" id="RDI50497.1"/>
    </source>
</evidence>
<protein>
    <submittedName>
        <fullName evidence="4">Sulfofructose kinase</fullName>
    </submittedName>
</protein>
<dbReference type="InterPro" id="IPR011611">
    <property type="entry name" value="PfkB_dom"/>
</dbReference>
<dbReference type="Proteomes" id="UP000254925">
    <property type="component" value="Unassembled WGS sequence"/>
</dbReference>
<evidence type="ECO:0000259" key="3">
    <source>
        <dbReference type="Pfam" id="PF00294"/>
    </source>
</evidence>
<dbReference type="SUPFAM" id="SSF53613">
    <property type="entry name" value="Ribokinase-like"/>
    <property type="match status" value="1"/>
</dbReference>
<dbReference type="Gene3D" id="3.40.1190.20">
    <property type="match status" value="1"/>
</dbReference>
<keyword evidence="1" id="KW-0808">Transferase</keyword>
<dbReference type="EMBL" id="QQBB01000020">
    <property type="protein sequence ID" value="RDI50497.1"/>
    <property type="molecule type" value="Genomic_DNA"/>
</dbReference>
<dbReference type="RefSeq" id="WP_114773360.1">
    <property type="nucleotide sequence ID" value="NZ_QQBB01000020.1"/>
</dbReference>
<dbReference type="GO" id="GO:0016301">
    <property type="term" value="F:kinase activity"/>
    <property type="evidence" value="ECO:0007669"/>
    <property type="project" value="UniProtKB-KW"/>
</dbReference>
<proteinExistence type="predicted"/>
<dbReference type="PANTHER" id="PTHR10584:SF157">
    <property type="entry name" value="SULFOFRUCTOSE KINASE"/>
    <property type="match status" value="1"/>
</dbReference>
<evidence type="ECO:0000256" key="1">
    <source>
        <dbReference type="ARBA" id="ARBA00022679"/>
    </source>
</evidence>
<sequence>MKRVIAVGLAVMDKIFGVADLPREATKVFANSYREIGGGPAATAAVAVSRLGGQAGLWARVGEDAVGRRIIEELLEWGVAPCVRSVPGALSNVSGVLVDSMGERLIISYTDPGLDADPSWLPLEDLATADAVLVDVRWPQASAAVLKHARHLGVPTVLDADLAPDDVVQQLVPLADFAVFSKPALFQMSGVNDLQEALLRISHQTPGHVGVTIGQNGFAWLEGSTLQREPGFRVTVVDTLGAGDVFHGAFALALAEGNNIRKAAQFANGASALKCTRPGGRAGIPVREEVERLLITEGAV</sequence>
<dbReference type="InterPro" id="IPR002173">
    <property type="entry name" value="Carboh/pur_kinase_PfkB_CS"/>
</dbReference>
<accession>A0A370H396</accession>
<keyword evidence="5" id="KW-1185">Reference proteome</keyword>
<dbReference type="PROSITE" id="PS00584">
    <property type="entry name" value="PFKB_KINASES_2"/>
    <property type="match status" value="1"/>
</dbReference>
<comment type="caution">
    <text evidence="4">The sequence shown here is derived from an EMBL/GenBank/DDBJ whole genome shotgun (WGS) entry which is preliminary data.</text>
</comment>
<evidence type="ECO:0000256" key="2">
    <source>
        <dbReference type="ARBA" id="ARBA00022777"/>
    </source>
</evidence>
<dbReference type="AlphaFoldDB" id="A0A370H396"/>
<name>A0A370H396_9HYPH</name>
<evidence type="ECO:0000313" key="5">
    <source>
        <dbReference type="Proteomes" id="UP000254925"/>
    </source>
</evidence>
<organism evidence="4 5">
    <name type="scientific">Microvirga subterranea</name>
    <dbReference type="NCBI Taxonomy" id="186651"/>
    <lineage>
        <taxon>Bacteria</taxon>
        <taxon>Pseudomonadati</taxon>
        <taxon>Pseudomonadota</taxon>
        <taxon>Alphaproteobacteria</taxon>
        <taxon>Hyphomicrobiales</taxon>
        <taxon>Methylobacteriaceae</taxon>
        <taxon>Microvirga</taxon>
    </lineage>
</organism>
<keyword evidence="2 4" id="KW-0418">Kinase</keyword>
<gene>
    <name evidence="4" type="ORF">DES45_12016</name>
</gene>
<dbReference type="GO" id="GO:0005829">
    <property type="term" value="C:cytosol"/>
    <property type="evidence" value="ECO:0007669"/>
    <property type="project" value="TreeGrafter"/>
</dbReference>
<dbReference type="PANTHER" id="PTHR10584">
    <property type="entry name" value="SUGAR KINASE"/>
    <property type="match status" value="1"/>
</dbReference>
<feature type="domain" description="Carbohydrate kinase PfkB" evidence="3">
    <location>
        <begin position="1"/>
        <end position="285"/>
    </location>
</feature>
<dbReference type="CDD" id="cd01945">
    <property type="entry name" value="ribokinase_group_B"/>
    <property type="match status" value="1"/>
</dbReference>
<dbReference type="InterPro" id="IPR029056">
    <property type="entry name" value="Ribokinase-like"/>
</dbReference>